<evidence type="ECO:0000313" key="1">
    <source>
        <dbReference type="EMBL" id="PSR93645.1"/>
    </source>
</evidence>
<evidence type="ECO:0000313" key="2">
    <source>
        <dbReference type="Proteomes" id="UP000241462"/>
    </source>
</evidence>
<sequence length="78" mass="8637">MGAGWLTKSLLSMIRFDSSCLGASCLDPLTFTDFLQKSCRRKGRLAKSPQLTPLPLSRLQPDIIAAHRLFTTFSPGRL</sequence>
<reference evidence="1 2" key="1">
    <citation type="journal article" date="2018" name="Mycol. Prog.">
        <title>Coniella lustricola, a new species from submerged detritus.</title>
        <authorList>
            <person name="Raudabaugh D.B."/>
            <person name="Iturriaga T."/>
            <person name="Carver A."/>
            <person name="Mondo S."/>
            <person name="Pangilinan J."/>
            <person name="Lipzen A."/>
            <person name="He G."/>
            <person name="Amirebrahimi M."/>
            <person name="Grigoriev I.V."/>
            <person name="Miller A.N."/>
        </authorList>
    </citation>
    <scope>NUCLEOTIDE SEQUENCE [LARGE SCALE GENOMIC DNA]</scope>
    <source>
        <strain evidence="1 2">B22-T-1</strain>
    </source>
</reference>
<keyword evidence="2" id="KW-1185">Reference proteome</keyword>
<dbReference type="Proteomes" id="UP000241462">
    <property type="component" value="Unassembled WGS sequence"/>
</dbReference>
<dbReference type="EMBL" id="KZ678405">
    <property type="protein sequence ID" value="PSR93645.1"/>
    <property type="molecule type" value="Genomic_DNA"/>
</dbReference>
<name>A0A2T3ADT4_9PEZI</name>
<dbReference type="InParanoid" id="A0A2T3ADT4"/>
<accession>A0A2T3ADT4</accession>
<dbReference type="AlphaFoldDB" id="A0A2T3ADT4"/>
<gene>
    <name evidence="1" type="ORF">BD289DRAFT_174331</name>
</gene>
<protein>
    <submittedName>
        <fullName evidence="1">Uncharacterized protein</fullName>
    </submittedName>
</protein>
<organism evidence="1 2">
    <name type="scientific">Coniella lustricola</name>
    <dbReference type="NCBI Taxonomy" id="2025994"/>
    <lineage>
        <taxon>Eukaryota</taxon>
        <taxon>Fungi</taxon>
        <taxon>Dikarya</taxon>
        <taxon>Ascomycota</taxon>
        <taxon>Pezizomycotina</taxon>
        <taxon>Sordariomycetes</taxon>
        <taxon>Sordariomycetidae</taxon>
        <taxon>Diaporthales</taxon>
        <taxon>Schizoparmaceae</taxon>
        <taxon>Coniella</taxon>
    </lineage>
</organism>
<proteinExistence type="predicted"/>